<feature type="transmembrane region" description="Helical" evidence="1">
    <location>
        <begin position="108"/>
        <end position="127"/>
    </location>
</feature>
<feature type="transmembrane region" description="Helical" evidence="1">
    <location>
        <begin position="139"/>
        <end position="158"/>
    </location>
</feature>
<keyword evidence="1" id="KW-0812">Transmembrane</keyword>
<dbReference type="InterPro" id="IPR012867">
    <property type="entry name" value="DUF1648"/>
</dbReference>
<sequence length="166" mass="18800">MFYIQILTEMKTIKNPLTVSALLIVIANTLFAFYSFANLPDTIPIHFGVDGTPNGWGPKFSIFLIPIINLVLSGFMISVRKQPFSYLNLPIKISQNNLEERLKLGTELLDIITLIISFLFLMIEMNIVMVSQNPNYGKYMMIAIFALIVVILGISVHYTRKINKLA</sequence>
<dbReference type="PANTHER" id="PTHR37810:SF5">
    <property type="entry name" value="IMMUNITY PROTEIN SDPI"/>
    <property type="match status" value="1"/>
</dbReference>
<accession>A0ABM5MYD5</accession>
<dbReference type="Proteomes" id="UP000002875">
    <property type="component" value="Chromosome"/>
</dbReference>
<reference evidence="3 4" key="1">
    <citation type="submission" date="2011-07" db="EMBL/GenBank/DDBJ databases">
        <title>The complete genome of chromosome of Emticicia oligotrophica DSM 17448.</title>
        <authorList>
            <consortium name="US DOE Joint Genome Institute (JGI-PGF)"/>
            <person name="Lucas S."/>
            <person name="Han J."/>
            <person name="Lapidus A."/>
            <person name="Bruce D."/>
            <person name="Goodwin L."/>
            <person name="Pitluck S."/>
            <person name="Peters L."/>
            <person name="Kyrpides N."/>
            <person name="Mavromatis K."/>
            <person name="Ivanova N."/>
            <person name="Ovchinnikova G."/>
            <person name="Teshima H."/>
            <person name="Detter J.C."/>
            <person name="Tapia R."/>
            <person name="Han C."/>
            <person name="Land M."/>
            <person name="Hauser L."/>
            <person name="Markowitz V."/>
            <person name="Cheng J.-F."/>
            <person name="Hugenholtz P."/>
            <person name="Woyke T."/>
            <person name="Wu D."/>
            <person name="Tindall B."/>
            <person name="Pomrenke H."/>
            <person name="Brambilla E."/>
            <person name="Klenk H.-P."/>
            <person name="Eisen J.A."/>
        </authorList>
    </citation>
    <scope>NUCLEOTIDE SEQUENCE [LARGE SCALE GENOMIC DNA]</scope>
    <source>
        <strain evidence="3 4">DSM 17448</strain>
    </source>
</reference>
<evidence type="ECO:0000259" key="2">
    <source>
        <dbReference type="Pfam" id="PF07853"/>
    </source>
</evidence>
<feature type="transmembrane region" description="Helical" evidence="1">
    <location>
        <begin position="60"/>
        <end position="79"/>
    </location>
</feature>
<dbReference type="EMBL" id="CP002961">
    <property type="protein sequence ID" value="AFK02172.1"/>
    <property type="molecule type" value="Genomic_DNA"/>
</dbReference>
<feature type="domain" description="DUF1648" evidence="2">
    <location>
        <begin position="23"/>
        <end position="69"/>
    </location>
</feature>
<dbReference type="PANTHER" id="PTHR37810">
    <property type="entry name" value="IMMUNITY PROTEIN SDPI"/>
    <property type="match status" value="1"/>
</dbReference>
<keyword evidence="4" id="KW-1185">Reference proteome</keyword>
<keyword evidence="1" id="KW-1133">Transmembrane helix</keyword>
<feature type="transmembrane region" description="Helical" evidence="1">
    <location>
        <begin position="21"/>
        <end position="40"/>
    </location>
</feature>
<evidence type="ECO:0000256" key="1">
    <source>
        <dbReference type="SAM" id="Phobius"/>
    </source>
</evidence>
<evidence type="ECO:0000313" key="4">
    <source>
        <dbReference type="Proteomes" id="UP000002875"/>
    </source>
</evidence>
<gene>
    <name evidence="3" type="ordered locus">Emtol_1022</name>
</gene>
<name>A0ABM5MYD5_EMTOG</name>
<keyword evidence="1" id="KW-0472">Membrane</keyword>
<organism evidence="3 4">
    <name type="scientific">Emticicia oligotrophica (strain DSM 17448 / CIP 109782 / MTCC 6937 / GPTSA100-15)</name>
    <dbReference type="NCBI Taxonomy" id="929562"/>
    <lineage>
        <taxon>Bacteria</taxon>
        <taxon>Pseudomonadati</taxon>
        <taxon>Bacteroidota</taxon>
        <taxon>Cytophagia</taxon>
        <taxon>Cytophagales</taxon>
        <taxon>Leadbetterellaceae</taxon>
        <taxon>Emticicia</taxon>
    </lineage>
</organism>
<dbReference type="Pfam" id="PF07853">
    <property type="entry name" value="DUF1648"/>
    <property type="match status" value="1"/>
</dbReference>
<proteinExistence type="predicted"/>
<evidence type="ECO:0000313" key="3">
    <source>
        <dbReference type="EMBL" id="AFK02172.1"/>
    </source>
</evidence>
<protein>
    <recommendedName>
        <fullName evidence="2">DUF1648 domain-containing protein</fullName>
    </recommendedName>
</protein>